<keyword evidence="2" id="KW-0479">Metal-binding</keyword>
<keyword evidence="5" id="KW-1185">Reference proteome</keyword>
<dbReference type="Pfam" id="PF00067">
    <property type="entry name" value="p450"/>
    <property type="match status" value="1"/>
</dbReference>
<dbReference type="RefSeq" id="WP_232549875.1">
    <property type="nucleotide sequence ID" value="NZ_CP115965.1"/>
</dbReference>
<name>A0ABZ3C5F2_9ACTN</name>
<dbReference type="CDD" id="cd00302">
    <property type="entry name" value="cytochrome_P450"/>
    <property type="match status" value="1"/>
</dbReference>
<evidence type="ECO:0000313" key="4">
    <source>
        <dbReference type="EMBL" id="WZW98017.1"/>
    </source>
</evidence>
<reference evidence="4 5" key="1">
    <citation type="journal article" date="2023" name="Environ Microbiome">
        <title>A coral-associated actinobacterium mitigates coral bleaching under heat stress.</title>
        <authorList>
            <person name="Li J."/>
            <person name="Zou Y."/>
            <person name="Li Q."/>
            <person name="Zhang J."/>
            <person name="Bourne D.G."/>
            <person name="Lyu Y."/>
            <person name="Liu C."/>
            <person name="Zhang S."/>
        </authorList>
    </citation>
    <scope>NUCLEOTIDE SEQUENCE [LARGE SCALE GENOMIC DNA]</scope>
    <source>
        <strain evidence="4 5">SCSIO 13291</strain>
    </source>
</reference>
<evidence type="ECO:0000256" key="2">
    <source>
        <dbReference type="RuleBase" id="RU000461"/>
    </source>
</evidence>
<evidence type="ECO:0000256" key="3">
    <source>
        <dbReference type="SAM" id="MobiDB-lite"/>
    </source>
</evidence>
<comment type="similarity">
    <text evidence="1 2">Belongs to the cytochrome P450 family.</text>
</comment>
<dbReference type="PRINTS" id="PR00385">
    <property type="entry name" value="P450"/>
</dbReference>
<sequence length="399" mass="44753">MTTEPNLRRATKPGEAGGPRRERIGQVWRIRSLEGARQVLRARHATTQAGFTAEAIPKGVLRHHPILMSDGPLHDEQRSKVGRFFAPKVVQERHRPTMESCADARVAEAAASDSVDLAELALHYSVEVTAEVVGLTNSPVRAMARRLVTFFRQPPFDITRPDLGRTKRQWMQAAFNGLVPIVRFHLADVRPAIAERRRQPRADVISHLIEEGYTDTDILVECVTYGTAGMVTTREFICMAAWHLLTHEPLRRRYLVADEAERHAILNEIIRLEPVVGHLYRRATEPIEVSDRGETTRIEPGDLIDVCVRDTNTDPDAVGACPYDLRPGRTMPRGVDASGLTFGDGAHRCPGQPLAIMESDVLLTRLLARSPEIVREPDLGWDDLIEGYTLRGFQIRLTR</sequence>
<dbReference type="PRINTS" id="PR00359">
    <property type="entry name" value="BP450"/>
</dbReference>
<evidence type="ECO:0000313" key="5">
    <source>
        <dbReference type="Proteomes" id="UP001434337"/>
    </source>
</evidence>
<accession>A0ABZ3C5F2</accession>
<dbReference type="PANTHER" id="PTHR46696:SF1">
    <property type="entry name" value="CYTOCHROME P450 YJIB-RELATED"/>
    <property type="match status" value="1"/>
</dbReference>
<keyword evidence="2" id="KW-0560">Oxidoreductase</keyword>
<dbReference type="Proteomes" id="UP001434337">
    <property type="component" value="Chromosome"/>
</dbReference>
<dbReference type="EMBL" id="CP115965">
    <property type="protein sequence ID" value="WZW98017.1"/>
    <property type="molecule type" value="Genomic_DNA"/>
</dbReference>
<dbReference type="InterPro" id="IPR002397">
    <property type="entry name" value="Cyt_P450_B"/>
</dbReference>
<dbReference type="Gene3D" id="1.10.630.10">
    <property type="entry name" value="Cytochrome P450"/>
    <property type="match status" value="1"/>
</dbReference>
<dbReference type="PANTHER" id="PTHR46696">
    <property type="entry name" value="P450, PUTATIVE (EUROFUNG)-RELATED"/>
    <property type="match status" value="1"/>
</dbReference>
<organism evidence="4 5">
    <name type="scientific">Propioniciclava soli</name>
    <dbReference type="NCBI Taxonomy" id="2775081"/>
    <lineage>
        <taxon>Bacteria</taxon>
        <taxon>Bacillati</taxon>
        <taxon>Actinomycetota</taxon>
        <taxon>Actinomycetes</taxon>
        <taxon>Propionibacteriales</taxon>
        <taxon>Propionibacteriaceae</taxon>
        <taxon>Propioniciclava</taxon>
    </lineage>
</organism>
<dbReference type="PROSITE" id="PS00086">
    <property type="entry name" value="CYTOCHROME_P450"/>
    <property type="match status" value="1"/>
</dbReference>
<keyword evidence="2" id="KW-0408">Iron</keyword>
<evidence type="ECO:0000256" key="1">
    <source>
        <dbReference type="ARBA" id="ARBA00010617"/>
    </source>
</evidence>
<dbReference type="InterPro" id="IPR036396">
    <property type="entry name" value="Cyt_P450_sf"/>
</dbReference>
<gene>
    <name evidence="4" type="ORF">PCC79_14130</name>
</gene>
<dbReference type="InterPro" id="IPR017972">
    <property type="entry name" value="Cyt_P450_CS"/>
</dbReference>
<protein>
    <submittedName>
        <fullName evidence="4">Cytochrome P450</fullName>
    </submittedName>
</protein>
<proteinExistence type="inferred from homology"/>
<dbReference type="InterPro" id="IPR001128">
    <property type="entry name" value="Cyt_P450"/>
</dbReference>
<dbReference type="SUPFAM" id="SSF48264">
    <property type="entry name" value="Cytochrome P450"/>
    <property type="match status" value="1"/>
</dbReference>
<feature type="region of interest" description="Disordered" evidence="3">
    <location>
        <begin position="1"/>
        <end position="23"/>
    </location>
</feature>
<keyword evidence="2" id="KW-0349">Heme</keyword>
<keyword evidence="2" id="KW-0503">Monooxygenase</keyword>